<evidence type="ECO:0000313" key="1">
    <source>
        <dbReference type="EMBL" id="QHE63965.1"/>
    </source>
</evidence>
<keyword evidence="1" id="KW-0614">Plasmid</keyword>
<evidence type="ECO:0008006" key="3">
    <source>
        <dbReference type="Google" id="ProtNLM"/>
    </source>
</evidence>
<accession>A0A6I6ULS2</accession>
<evidence type="ECO:0000313" key="2">
    <source>
        <dbReference type="Proteomes" id="UP000465062"/>
    </source>
</evidence>
<proteinExistence type="predicted"/>
<organism evidence="1 2">
    <name type="scientific">Rossellomorea vietnamensis</name>
    <dbReference type="NCBI Taxonomy" id="218284"/>
    <lineage>
        <taxon>Bacteria</taxon>
        <taxon>Bacillati</taxon>
        <taxon>Bacillota</taxon>
        <taxon>Bacilli</taxon>
        <taxon>Bacillales</taxon>
        <taxon>Bacillaceae</taxon>
        <taxon>Rossellomorea</taxon>
    </lineage>
</organism>
<dbReference type="RefSeq" id="WP_159363388.1">
    <property type="nucleotide sequence ID" value="NZ_CP047395.1"/>
</dbReference>
<sequence length="104" mass="12161">MDEIVKSSILVELKDNLDITWDDESTNRKLEKHIIRSEAYLQELSGTSLDFVMNIRARDLLLERCRYLYNNVADEFEPNFETELGRFILNEAVRKASESNETTS</sequence>
<gene>
    <name evidence="1" type="ORF">FHE72_23525</name>
</gene>
<name>A0A6I6ULS2_9BACI</name>
<dbReference type="Proteomes" id="UP000465062">
    <property type="component" value="Plasmid p6"/>
</dbReference>
<dbReference type="KEGG" id="bvq:FHE72_23525"/>
<geneLocation type="plasmid" evidence="1 2">
    <name>p6</name>
</geneLocation>
<dbReference type="EMBL" id="CP047395">
    <property type="protein sequence ID" value="QHE63965.1"/>
    <property type="molecule type" value="Genomic_DNA"/>
</dbReference>
<protein>
    <recommendedName>
        <fullName evidence="3">Phage gp6-like head-tail connector protein</fullName>
    </recommendedName>
</protein>
<dbReference type="AlphaFoldDB" id="A0A6I6ULS2"/>
<reference evidence="1 2" key="1">
    <citation type="submission" date="2019-06" db="EMBL/GenBank/DDBJ databases">
        <title>An operon consisting of a P-type ATPase gene and a transcriptional regular gene given the different cadmium resistance in Bacillus vietamensis 151-6 and Bacillus marisflavi 151-25.</title>
        <authorList>
            <person name="Yu X."/>
        </authorList>
    </citation>
    <scope>NUCLEOTIDE SEQUENCE [LARGE SCALE GENOMIC DNA]</scope>
    <source>
        <strain evidence="1 2">151-6</strain>
        <plasmid evidence="1 2">p6</plasmid>
    </source>
</reference>